<dbReference type="PANTHER" id="PTHR33969">
    <property type="entry name" value="SEGREGATION AND CONDENSATION PROTEIN A"/>
    <property type="match status" value="1"/>
</dbReference>
<protein>
    <recommendedName>
        <fullName evidence="1">Segregation and condensation protein A</fullName>
    </recommendedName>
</protein>
<dbReference type="EMBL" id="SJPG01000001">
    <property type="protein sequence ID" value="TWT60346.1"/>
    <property type="molecule type" value="Genomic_DNA"/>
</dbReference>
<feature type="coiled-coil region" evidence="2">
    <location>
        <begin position="76"/>
        <end position="126"/>
    </location>
</feature>
<accession>A0A5C5XBF4</accession>
<evidence type="ECO:0000256" key="2">
    <source>
        <dbReference type="SAM" id="Coils"/>
    </source>
</evidence>
<dbReference type="Gene3D" id="6.10.250.2410">
    <property type="match status" value="1"/>
</dbReference>
<keyword evidence="4" id="KW-1185">Reference proteome</keyword>
<dbReference type="Proteomes" id="UP000316095">
    <property type="component" value="Unassembled WGS sequence"/>
</dbReference>
<dbReference type="PANTHER" id="PTHR33969:SF2">
    <property type="entry name" value="SEGREGATION AND CONDENSATION PROTEIN A"/>
    <property type="match status" value="1"/>
</dbReference>
<dbReference type="OrthoDB" id="9811016at2"/>
<dbReference type="InterPro" id="IPR003768">
    <property type="entry name" value="ScpA"/>
</dbReference>
<proteinExistence type="predicted"/>
<evidence type="ECO:0000256" key="1">
    <source>
        <dbReference type="ARBA" id="ARBA00044777"/>
    </source>
</evidence>
<name>A0A5C5XBF4_9PLAN</name>
<dbReference type="Pfam" id="PF02616">
    <property type="entry name" value="SMC_ScpA"/>
    <property type="match status" value="1"/>
</dbReference>
<dbReference type="Gene3D" id="1.10.10.580">
    <property type="entry name" value="Structural maintenance of chromosome 1. Chain E"/>
    <property type="match status" value="1"/>
</dbReference>
<comment type="caution">
    <text evidence="3">The sequence shown here is derived from an EMBL/GenBank/DDBJ whole genome shotgun (WGS) entry which is preliminary data.</text>
</comment>
<gene>
    <name evidence="3" type="primary">scpA</name>
    <name evidence="3" type="ORF">Pan54_10600</name>
</gene>
<evidence type="ECO:0000313" key="4">
    <source>
        <dbReference type="Proteomes" id="UP000316095"/>
    </source>
</evidence>
<dbReference type="AlphaFoldDB" id="A0A5C5XBF4"/>
<dbReference type="RefSeq" id="WP_146502485.1">
    <property type="nucleotide sequence ID" value="NZ_SJPG01000001.1"/>
</dbReference>
<organism evidence="3 4">
    <name type="scientific">Rubinisphaera italica</name>
    <dbReference type="NCBI Taxonomy" id="2527969"/>
    <lineage>
        <taxon>Bacteria</taxon>
        <taxon>Pseudomonadati</taxon>
        <taxon>Planctomycetota</taxon>
        <taxon>Planctomycetia</taxon>
        <taxon>Planctomycetales</taxon>
        <taxon>Planctomycetaceae</taxon>
        <taxon>Rubinisphaera</taxon>
    </lineage>
</organism>
<evidence type="ECO:0000313" key="3">
    <source>
        <dbReference type="EMBL" id="TWT60346.1"/>
    </source>
</evidence>
<sequence>MQATSYQIDVKDFFNGPVDLLLYLVRKQEVDVLEVSLADITKQFLEYLEVLEIIDFDIAADFLVAASAMLEMKSRLALIKDETVEQEEEVEAEETNQNLVQHLLQYQQLREAAEALQEQALAWQDRYPRLADERPSSKRSVADDVIKDLEIWDLVGAFARIVKKKTKDGEATVRFDETPIHVYVEQIGKQVRETGRVRFQDLFSKEDDRSKSIGMFLAILELLRHHHYRAEQEQDFADIWILPPLENVDRDNEDAD</sequence>
<keyword evidence="2" id="KW-0175">Coiled coil</keyword>
<dbReference type="InterPro" id="IPR023093">
    <property type="entry name" value="ScpA-like_C"/>
</dbReference>
<reference evidence="3 4" key="1">
    <citation type="submission" date="2019-02" db="EMBL/GenBank/DDBJ databases">
        <title>Deep-cultivation of Planctomycetes and their phenomic and genomic characterization uncovers novel biology.</title>
        <authorList>
            <person name="Wiegand S."/>
            <person name="Jogler M."/>
            <person name="Boedeker C."/>
            <person name="Pinto D."/>
            <person name="Vollmers J."/>
            <person name="Rivas-Marin E."/>
            <person name="Kohn T."/>
            <person name="Peeters S.H."/>
            <person name="Heuer A."/>
            <person name="Rast P."/>
            <person name="Oberbeckmann S."/>
            <person name="Bunk B."/>
            <person name="Jeske O."/>
            <person name="Meyerdierks A."/>
            <person name="Storesund J.E."/>
            <person name="Kallscheuer N."/>
            <person name="Luecker S."/>
            <person name="Lage O.M."/>
            <person name="Pohl T."/>
            <person name="Merkel B.J."/>
            <person name="Hornburger P."/>
            <person name="Mueller R.-W."/>
            <person name="Bruemmer F."/>
            <person name="Labrenz M."/>
            <person name="Spormann A.M."/>
            <person name="Op Den Camp H."/>
            <person name="Overmann J."/>
            <person name="Amann R."/>
            <person name="Jetten M.S.M."/>
            <person name="Mascher T."/>
            <person name="Medema M.H."/>
            <person name="Devos D.P."/>
            <person name="Kaster A.-K."/>
            <person name="Ovreas L."/>
            <person name="Rohde M."/>
            <person name="Galperin M.Y."/>
            <person name="Jogler C."/>
        </authorList>
    </citation>
    <scope>NUCLEOTIDE SEQUENCE [LARGE SCALE GENOMIC DNA]</scope>
    <source>
        <strain evidence="3 4">Pan54</strain>
    </source>
</reference>